<dbReference type="Proteomes" id="UP000199444">
    <property type="component" value="Unassembled WGS sequence"/>
</dbReference>
<keyword evidence="1" id="KW-0472">Membrane</keyword>
<gene>
    <name evidence="2" type="ORF">SAMN05216231_1732</name>
</gene>
<dbReference type="InterPro" id="IPR016977">
    <property type="entry name" value="ComGF"/>
</dbReference>
<evidence type="ECO:0000313" key="3">
    <source>
        <dbReference type="Proteomes" id="UP000199444"/>
    </source>
</evidence>
<name>A0A1H1BGF3_9BACI</name>
<proteinExistence type="predicted"/>
<dbReference type="Pfam" id="PF15980">
    <property type="entry name" value="ComGF"/>
    <property type="match status" value="1"/>
</dbReference>
<feature type="transmembrane region" description="Helical" evidence="1">
    <location>
        <begin position="12"/>
        <end position="33"/>
    </location>
</feature>
<dbReference type="AlphaFoldDB" id="A0A1H1BGF3"/>
<keyword evidence="1" id="KW-0812">Transmembrane</keyword>
<evidence type="ECO:0000313" key="2">
    <source>
        <dbReference type="EMBL" id="SDQ50456.1"/>
    </source>
</evidence>
<accession>A0A1H1BGF3</accession>
<keyword evidence="1" id="KW-1133">Transmembrane helix</keyword>
<protein>
    <submittedName>
        <fullName evidence="2">Competence protein ComGF</fullName>
    </submittedName>
</protein>
<dbReference type="EMBL" id="FNKD01000002">
    <property type="protein sequence ID" value="SDQ50456.1"/>
    <property type="molecule type" value="Genomic_DNA"/>
</dbReference>
<dbReference type="STRING" id="553311.SAMN05216231_1732"/>
<reference evidence="2 3" key="1">
    <citation type="submission" date="2016-10" db="EMBL/GenBank/DDBJ databases">
        <authorList>
            <person name="de Groot N.N."/>
        </authorList>
    </citation>
    <scope>NUCLEOTIDE SEQUENCE [LARGE SCALE GENOMIC DNA]</scope>
    <source>
        <strain evidence="2 3">CGMCC 1.10449</strain>
    </source>
</reference>
<keyword evidence="3" id="KW-1185">Reference proteome</keyword>
<organism evidence="2 3">
    <name type="scientific">Virgibacillus salinus</name>
    <dbReference type="NCBI Taxonomy" id="553311"/>
    <lineage>
        <taxon>Bacteria</taxon>
        <taxon>Bacillati</taxon>
        <taxon>Bacillota</taxon>
        <taxon>Bacilli</taxon>
        <taxon>Bacillales</taxon>
        <taxon>Bacillaceae</taxon>
        <taxon>Virgibacillus</taxon>
    </lineage>
</organism>
<evidence type="ECO:0000256" key="1">
    <source>
        <dbReference type="SAM" id="Phobius"/>
    </source>
</evidence>
<sequence>MDILQNEKGFSFLSVILTSTILFIIIPFTGYLLNGVNFTSNYEELSVQQFYYFLRDDVIKSTDIKVEPTKIILNQHDGSVVTIEKYQDLIRRQVNSEGHEIYLRHVQNINYKSTAYGFHASITSTKGENFEKTIIFYR</sequence>